<sequence>MSLIDRLHGHVQEGGLTQRDYKYRCVQTITTKLDEIPVSTIVSKKDYSVERFMDAEGTQGFGFSVKDDIPSIFPEQYVESITLINELENMKVNAIIGIDPGTGLITKVLNHNEITALWDEEKKQLTDKYNFLKGTAGSNALNNLIKLEDKIIYQYDKFMESLIANPFYSIFFGQHLVSDQLRVGNDIIPYASRLFPENKFSLETQRKSEVQEDGTLLLECSGKNASDSRFDETIRKAYDEKIKPLIQYSFTQYNINFTQQSWINQAERCLQKGSLSVIEEVTDNVTLSVDLQIRRLTNTI</sequence>
<dbReference type="OrthoDB" id="1081532at2"/>
<name>A0A250KIT3_9BACT</name>
<reference evidence="1 2" key="1">
    <citation type="submission" date="2017-05" db="EMBL/GenBank/DDBJ databases">
        <title>whole genome sequence of Prevotella melaninogenica GAI 07411.</title>
        <authorList>
            <person name="Kondo Y."/>
            <person name="Hoshino T."/>
        </authorList>
    </citation>
    <scope>NUCLEOTIDE SEQUENCE [LARGE SCALE GENOMIC DNA]</scope>
    <source>
        <strain evidence="1 2">GAI 07411</strain>
    </source>
</reference>
<proteinExistence type="predicted"/>
<organism evidence="1 2">
    <name type="scientific">Prevotella melaninogenica</name>
    <dbReference type="NCBI Taxonomy" id="28132"/>
    <lineage>
        <taxon>Bacteria</taxon>
        <taxon>Pseudomonadati</taxon>
        <taxon>Bacteroidota</taxon>
        <taxon>Bacteroidia</taxon>
        <taxon>Bacteroidales</taxon>
        <taxon>Prevotellaceae</taxon>
        <taxon>Prevotella</taxon>
    </lineage>
</organism>
<accession>A0A250KIT3</accession>
<dbReference type="RefSeq" id="WP_120174784.1">
    <property type="nucleotide sequence ID" value="NZ_AP018050.1"/>
</dbReference>
<evidence type="ECO:0000313" key="1">
    <source>
        <dbReference type="EMBL" id="BBA29619.1"/>
    </source>
</evidence>
<evidence type="ECO:0000313" key="2">
    <source>
        <dbReference type="Proteomes" id="UP000267517"/>
    </source>
</evidence>
<protein>
    <submittedName>
        <fullName evidence="1">Uncharacterized protein</fullName>
    </submittedName>
</protein>
<dbReference type="EMBL" id="AP018050">
    <property type="protein sequence ID" value="BBA29619.1"/>
    <property type="molecule type" value="Genomic_DNA"/>
</dbReference>
<gene>
    <name evidence="1" type="ORF">PMEL_200134</name>
</gene>
<dbReference type="Proteomes" id="UP000267517">
    <property type="component" value="Chromosome II"/>
</dbReference>
<dbReference type="AlphaFoldDB" id="A0A250KIT3"/>